<evidence type="ECO:0000259" key="5">
    <source>
        <dbReference type="Pfam" id="PF02558"/>
    </source>
</evidence>
<dbReference type="EC" id="1.1.1.169" evidence="4"/>
<reference evidence="7" key="2">
    <citation type="submission" date="2023-01" db="EMBL/GenBank/DDBJ databases">
        <authorList>
            <person name="Petersen C."/>
        </authorList>
    </citation>
    <scope>NUCLEOTIDE SEQUENCE</scope>
    <source>
        <strain evidence="7">IBT 17514</strain>
    </source>
</reference>
<comment type="caution">
    <text evidence="7">The sequence shown here is derived from an EMBL/GenBank/DDBJ whole genome shotgun (WGS) entry which is preliminary data.</text>
</comment>
<dbReference type="SUPFAM" id="SSF51735">
    <property type="entry name" value="NAD(P)-binding Rossmann-fold domains"/>
    <property type="match status" value="1"/>
</dbReference>
<dbReference type="InterPro" id="IPR003710">
    <property type="entry name" value="ApbA"/>
</dbReference>
<dbReference type="InterPro" id="IPR036291">
    <property type="entry name" value="NAD(P)-bd_dom_sf"/>
</dbReference>
<dbReference type="Pfam" id="PF08546">
    <property type="entry name" value="ApbA_C"/>
    <property type="match status" value="1"/>
</dbReference>
<feature type="domain" description="Ketopantoate reductase N-terminal" evidence="5">
    <location>
        <begin position="9"/>
        <end position="161"/>
    </location>
</feature>
<proteinExistence type="inferred from homology"/>
<feature type="domain" description="Ketopantoate reductase C-terminal" evidence="6">
    <location>
        <begin position="195"/>
        <end position="318"/>
    </location>
</feature>
<evidence type="ECO:0000256" key="2">
    <source>
        <dbReference type="ARBA" id="ARBA00022857"/>
    </source>
</evidence>
<keyword evidence="3 4" id="KW-0560">Oxidoreductase</keyword>
<dbReference type="GO" id="GO:0015940">
    <property type="term" value="P:pantothenate biosynthetic process"/>
    <property type="evidence" value="ECO:0007669"/>
    <property type="project" value="InterPro"/>
</dbReference>
<dbReference type="InterPro" id="IPR013328">
    <property type="entry name" value="6PGD_dom2"/>
</dbReference>
<dbReference type="AlphaFoldDB" id="A0AAD6HLG7"/>
<evidence type="ECO:0000256" key="1">
    <source>
        <dbReference type="ARBA" id="ARBA00007870"/>
    </source>
</evidence>
<dbReference type="Gene3D" id="3.40.50.720">
    <property type="entry name" value="NAD(P)-binding Rossmann-like Domain"/>
    <property type="match status" value="1"/>
</dbReference>
<organism evidence="7 8">
    <name type="scientific">Penicillium malachiteum</name>
    <dbReference type="NCBI Taxonomy" id="1324776"/>
    <lineage>
        <taxon>Eukaryota</taxon>
        <taxon>Fungi</taxon>
        <taxon>Dikarya</taxon>
        <taxon>Ascomycota</taxon>
        <taxon>Pezizomycotina</taxon>
        <taxon>Eurotiomycetes</taxon>
        <taxon>Eurotiomycetidae</taxon>
        <taxon>Eurotiales</taxon>
        <taxon>Aspergillaceae</taxon>
        <taxon>Penicillium</taxon>
    </lineage>
</organism>
<dbReference type="PANTHER" id="PTHR21708">
    <property type="entry name" value="PROBABLE 2-DEHYDROPANTOATE 2-REDUCTASE"/>
    <property type="match status" value="1"/>
</dbReference>
<dbReference type="GO" id="GO:0008677">
    <property type="term" value="F:2-dehydropantoate 2-reductase activity"/>
    <property type="evidence" value="ECO:0007669"/>
    <property type="project" value="UniProtKB-EC"/>
</dbReference>
<comment type="similarity">
    <text evidence="1 4">Belongs to the ketopantoate reductase family.</text>
</comment>
<reference evidence="7" key="1">
    <citation type="journal article" date="2023" name="IMA Fungus">
        <title>Comparative genomic study of the Penicillium genus elucidates a diverse pangenome and 15 lateral gene transfer events.</title>
        <authorList>
            <person name="Petersen C."/>
            <person name="Sorensen T."/>
            <person name="Nielsen M.R."/>
            <person name="Sondergaard T.E."/>
            <person name="Sorensen J.L."/>
            <person name="Fitzpatrick D.A."/>
            <person name="Frisvad J.C."/>
            <person name="Nielsen K.L."/>
        </authorList>
    </citation>
    <scope>NUCLEOTIDE SEQUENCE</scope>
    <source>
        <strain evidence="7">IBT 17514</strain>
    </source>
</reference>
<evidence type="ECO:0000256" key="4">
    <source>
        <dbReference type="RuleBase" id="RU362068"/>
    </source>
</evidence>
<dbReference type="NCBIfam" id="TIGR00745">
    <property type="entry name" value="apbA_panE"/>
    <property type="match status" value="1"/>
</dbReference>
<protein>
    <recommendedName>
        <fullName evidence="4">2-dehydropantoate 2-reductase</fullName>
        <ecNumber evidence="4">1.1.1.169</ecNumber>
    </recommendedName>
    <alternativeName>
        <fullName evidence="4">Ketopantoate reductase</fullName>
    </alternativeName>
</protein>
<keyword evidence="2 4" id="KW-0521">NADP</keyword>
<dbReference type="Proteomes" id="UP001215712">
    <property type="component" value="Unassembled WGS sequence"/>
</dbReference>
<dbReference type="Gene3D" id="1.10.1040.10">
    <property type="entry name" value="N-(1-d-carboxylethyl)-l-norvaline Dehydrogenase, domain 2"/>
    <property type="match status" value="1"/>
</dbReference>
<dbReference type="InterPro" id="IPR051402">
    <property type="entry name" value="KPR-Related"/>
</dbReference>
<accession>A0AAD6HLG7</accession>
<dbReference type="SUPFAM" id="SSF48179">
    <property type="entry name" value="6-phosphogluconate dehydrogenase C-terminal domain-like"/>
    <property type="match status" value="1"/>
</dbReference>
<dbReference type="Pfam" id="PF02558">
    <property type="entry name" value="ApbA"/>
    <property type="match status" value="1"/>
</dbReference>
<dbReference type="FunFam" id="1.10.1040.10:FF:000017">
    <property type="entry name" value="2-dehydropantoate 2-reductase"/>
    <property type="match status" value="1"/>
</dbReference>
<dbReference type="EMBL" id="JAQJAN010000007">
    <property type="protein sequence ID" value="KAJ5726962.1"/>
    <property type="molecule type" value="Genomic_DNA"/>
</dbReference>
<dbReference type="InterPro" id="IPR013332">
    <property type="entry name" value="KPR_N"/>
</dbReference>
<evidence type="ECO:0000259" key="6">
    <source>
        <dbReference type="Pfam" id="PF08546"/>
    </source>
</evidence>
<dbReference type="InterPro" id="IPR013752">
    <property type="entry name" value="KPA_reductase"/>
</dbReference>
<dbReference type="InterPro" id="IPR008927">
    <property type="entry name" value="6-PGluconate_DH-like_C_sf"/>
</dbReference>
<evidence type="ECO:0000313" key="7">
    <source>
        <dbReference type="EMBL" id="KAJ5726962.1"/>
    </source>
</evidence>
<comment type="function">
    <text evidence="4">Catalyzes the NADPH-dependent reduction of ketopantoate into pantoic acid.</text>
</comment>
<keyword evidence="8" id="KW-1185">Reference proteome</keyword>
<evidence type="ECO:0000256" key="3">
    <source>
        <dbReference type="ARBA" id="ARBA00023002"/>
    </source>
</evidence>
<name>A0AAD6HLG7_9EURO</name>
<comment type="catalytic activity">
    <reaction evidence="4">
        <text>(R)-pantoate + NADP(+) = 2-dehydropantoate + NADPH + H(+)</text>
        <dbReference type="Rhea" id="RHEA:16233"/>
        <dbReference type="ChEBI" id="CHEBI:11561"/>
        <dbReference type="ChEBI" id="CHEBI:15378"/>
        <dbReference type="ChEBI" id="CHEBI:15980"/>
        <dbReference type="ChEBI" id="CHEBI:57783"/>
        <dbReference type="ChEBI" id="CHEBI:58349"/>
        <dbReference type="EC" id="1.1.1.169"/>
    </reaction>
</comment>
<evidence type="ECO:0000313" key="8">
    <source>
        <dbReference type="Proteomes" id="UP001215712"/>
    </source>
</evidence>
<sequence>MTNPRANVLLCGCGAVGTMASVTLEKSGRAAVTVVLRSNFSKVEKEGFSIDSVDHGKLSGWRPSHISSSVQDAIKNGPFQFIVIALKSLPDIYSIPQLIAPAVTPFESTIVLIQNGIGNEQPFIDAFPNSAIFSGVSMIGAHQQDSGVIKHDGPDLLHLGPIYTAAISRERQDELAAEFSSLYTSGGASCLLTDNIIWMRWKKLVWNASFNSLCAMTGLDSGAIWDAGGVETIIRPVMDEIVSIAKASGHILPDGIQQLTIQSMPRDRYFRPSMLVDVDRGNPMEIEVIVGNPLRIAQELGCQTPLLQMIYEHLKLIQWRIVRDRIGKRTA</sequence>
<gene>
    <name evidence="7" type="ORF">N7493_005989</name>
</gene>
<dbReference type="GO" id="GO:0005737">
    <property type="term" value="C:cytoplasm"/>
    <property type="evidence" value="ECO:0007669"/>
    <property type="project" value="TreeGrafter"/>
</dbReference>
<dbReference type="PANTHER" id="PTHR21708:SF30">
    <property type="entry name" value="2-DEHYDROPANTOATE 2-REDUCTASE-RELATED"/>
    <property type="match status" value="1"/>
</dbReference>